<sequence length="124" mass="14491">MYEKIISLEHYQINSFEYSLEKKTADFSLTHETGKDSQLYSFKGVKRLVIEHMDYDLEEPFLIDEVYFEVMDDGGNSYLMKHNFFHTNRDGKHTSTGKCGYLLQIVGDLSITLLFEQLDVEFLG</sequence>
<name>A0ABY4WQB1_9GAMM</name>
<accession>A0ABY4WQB1</accession>
<proteinExistence type="predicted"/>
<protein>
    <submittedName>
        <fullName evidence="1">Uncharacterized protein</fullName>
    </submittedName>
</protein>
<reference evidence="1" key="1">
    <citation type="submission" date="2021-08" db="EMBL/GenBank/DDBJ databases">
        <authorList>
            <person name="Sakaguchi M."/>
            <person name="Kikuchi T."/>
            <person name="Urbanczyk H."/>
        </authorList>
    </citation>
    <scope>NUCLEOTIDE SEQUENCE</scope>
    <source>
        <strain evidence="1">020920N</strain>
    </source>
</reference>
<gene>
    <name evidence="1" type="ORF">K6Q96_11245</name>
</gene>
<dbReference type="EMBL" id="CP082275">
    <property type="protein sequence ID" value="USH01475.1"/>
    <property type="molecule type" value="Genomic_DNA"/>
</dbReference>
<organism evidence="1 2">
    <name type="scientific">Grimontia kaedaensis</name>
    <dbReference type="NCBI Taxonomy" id="2872157"/>
    <lineage>
        <taxon>Bacteria</taxon>
        <taxon>Pseudomonadati</taxon>
        <taxon>Pseudomonadota</taxon>
        <taxon>Gammaproteobacteria</taxon>
        <taxon>Vibrionales</taxon>
        <taxon>Vibrionaceae</taxon>
        <taxon>Grimontia</taxon>
    </lineage>
</organism>
<dbReference type="RefSeq" id="WP_251875795.1">
    <property type="nucleotide sequence ID" value="NZ_CP082275.1"/>
</dbReference>
<evidence type="ECO:0000313" key="2">
    <source>
        <dbReference type="Proteomes" id="UP001056255"/>
    </source>
</evidence>
<evidence type="ECO:0000313" key="1">
    <source>
        <dbReference type="EMBL" id="USH01475.1"/>
    </source>
</evidence>
<dbReference type="Proteomes" id="UP001056255">
    <property type="component" value="Chromosome I"/>
</dbReference>
<keyword evidence="2" id="KW-1185">Reference proteome</keyword>